<reference evidence="4" key="2">
    <citation type="submission" date="2020-09" db="EMBL/GenBank/DDBJ databases">
        <authorList>
            <person name="Sun Q."/>
            <person name="Ohkuma M."/>
        </authorList>
    </citation>
    <scope>NUCLEOTIDE SEQUENCE</scope>
    <source>
        <strain evidence="4">JCM 3086</strain>
    </source>
</reference>
<protein>
    <recommendedName>
        <fullName evidence="6">SDR family NAD(P)-dependent oxidoreductase</fullName>
    </recommendedName>
</protein>
<dbReference type="GO" id="GO:0016491">
    <property type="term" value="F:oxidoreductase activity"/>
    <property type="evidence" value="ECO:0007669"/>
    <property type="project" value="UniProtKB-KW"/>
</dbReference>
<dbReference type="PRINTS" id="PR00081">
    <property type="entry name" value="GDHRDH"/>
</dbReference>
<sequence length="104" mass="10966">MATTQAVLPQFRERGSGVVVDVTSSVVLGHMPLSAVYKASKTAIEGFTASLALELEPIACLSTNFAARATDAGPLEDGGSTGAPGLERAQRACRQRQDRRHARL</sequence>
<evidence type="ECO:0000256" key="1">
    <source>
        <dbReference type="ARBA" id="ARBA00006484"/>
    </source>
</evidence>
<evidence type="ECO:0008006" key="6">
    <source>
        <dbReference type="Google" id="ProtNLM"/>
    </source>
</evidence>
<evidence type="ECO:0000256" key="3">
    <source>
        <dbReference type="SAM" id="MobiDB-lite"/>
    </source>
</evidence>
<organism evidence="4 5">
    <name type="scientific">Streptomyces brasiliensis</name>
    <dbReference type="NCBI Taxonomy" id="1954"/>
    <lineage>
        <taxon>Bacteria</taxon>
        <taxon>Bacillati</taxon>
        <taxon>Actinomycetota</taxon>
        <taxon>Actinomycetes</taxon>
        <taxon>Kitasatosporales</taxon>
        <taxon>Streptomycetaceae</taxon>
        <taxon>Streptomyces</taxon>
    </lineage>
</organism>
<name>A0A917L2P1_9ACTN</name>
<proteinExistence type="inferred from homology"/>
<evidence type="ECO:0000313" key="5">
    <source>
        <dbReference type="Proteomes" id="UP000657574"/>
    </source>
</evidence>
<keyword evidence="5" id="KW-1185">Reference proteome</keyword>
<accession>A0A917L2P1</accession>
<evidence type="ECO:0000256" key="2">
    <source>
        <dbReference type="ARBA" id="ARBA00023002"/>
    </source>
</evidence>
<dbReference type="InterPro" id="IPR036291">
    <property type="entry name" value="NAD(P)-bd_dom_sf"/>
</dbReference>
<dbReference type="SUPFAM" id="SSF51735">
    <property type="entry name" value="NAD(P)-binding Rossmann-fold domains"/>
    <property type="match status" value="1"/>
</dbReference>
<keyword evidence="2" id="KW-0560">Oxidoreductase</keyword>
<dbReference type="PANTHER" id="PTHR43976:SF16">
    <property type="entry name" value="SHORT-CHAIN DEHYDROGENASE_REDUCTASE FAMILY PROTEIN"/>
    <property type="match status" value="1"/>
</dbReference>
<dbReference type="PANTHER" id="PTHR43976">
    <property type="entry name" value="SHORT CHAIN DEHYDROGENASE"/>
    <property type="match status" value="1"/>
</dbReference>
<dbReference type="InterPro" id="IPR002347">
    <property type="entry name" value="SDR_fam"/>
</dbReference>
<evidence type="ECO:0000313" key="4">
    <source>
        <dbReference type="EMBL" id="GGJ41819.1"/>
    </source>
</evidence>
<dbReference type="Pfam" id="PF00106">
    <property type="entry name" value="adh_short"/>
    <property type="match status" value="1"/>
</dbReference>
<feature type="compositionally biased region" description="Basic residues" evidence="3">
    <location>
        <begin position="91"/>
        <end position="104"/>
    </location>
</feature>
<gene>
    <name evidence="4" type="ORF">GCM10010121_061120</name>
</gene>
<dbReference type="AlphaFoldDB" id="A0A917L2P1"/>
<comment type="caution">
    <text evidence="4">The sequence shown here is derived from an EMBL/GenBank/DDBJ whole genome shotgun (WGS) entry which is preliminary data.</text>
</comment>
<feature type="region of interest" description="Disordered" evidence="3">
    <location>
        <begin position="71"/>
        <end position="104"/>
    </location>
</feature>
<comment type="similarity">
    <text evidence="1">Belongs to the short-chain dehydrogenases/reductases (SDR) family.</text>
</comment>
<reference evidence="4" key="1">
    <citation type="journal article" date="2014" name="Int. J. Syst. Evol. Microbiol.">
        <title>Complete genome sequence of Corynebacterium casei LMG S-19264T (=DSM 44701T), isolated from a smear-ripened cheese.</title>
        <authorList>
            <consortium name="US DOE Joint Genome Institute (JGI-PGF)"/>
            <person name="Walter F."/>
            <person name="Albersmeier A."/>
            <person name="Kalinowski J."/>
            <person name="Ruckert C."/>
        </authorList>
    </citation>
    <scope>NUCLEOTIDE SEQUENCE</scope>
    <source>
        <strain evidence="4">JCM 3086</strain>
    </source>
</reference>
<dbReference type="EMBL" id="BMQA01000026">
    <property type="protein sequence ID" value="GGJ41819.1"/>
    <property type="molecule type" value="Genomic_DNA"/>
</dbReference>
<dbReference type="InterPro" id="IPR051911">
    <property type="entry name" value="SDR_oxidoreductase"/>
</dbReference>
<dbReference type="Proteomes" id="UP000657574">
    <property type="component" value="Unassembled WGS sequence"/>
</dbReference>
<dbReference type="PRINTS" id="PR00080">
    <property type="entry name" value="SDRFAMILY"/>
</dbReference>
<dbReference type="Gene3D" id="3.40.50.720">
    <property type="entry name" value="NAD(P)-binding Rossmann-like Domain"/>
    <property type="match status" value="1"/>
</dbReference>